<accession>A0AAV4FDX2</accession>
<evidence type="ECO:0000313" key="2">
    <source>
        <dbReference type="EMBL" id="GFR71070.1"/>
    </source>
</evidence>
<proteinExistence type="predicted"/>
<evidence type="ECO:0000256" key="1">
    <source>
        <dbReference type="SAM" id="MobiDB-lite"/>
    </source>
</evidence>
<feature type="compositionally biased region" description="Basic and acidic residues" evidence="1">
    <location>
        <begin position="13"/>
        <end position="45"/>
    </location>
</feature>
<dbReference type="EMBL" id="BMAT01011349">
    <property type="protein sequence ID" value="GFR71070.1"/>
    <property type="molecule type" value="Genomic_DNA"/>
</dbReference>
<dbReference type="AlphaFoldDB" id="A0AAV4FDX2"/>
<organism evidence="2 3">
    <name type="scientific">Elysia marginata</name>
    <dbReference type="NCBI Taxonomy" id="1093978"/>
    <lineage>
        <taxon>Eukaryota</taxon>
        <taxon>Metazoa</taxon>
        <taxon>Spiralia</taxon>
        <taxon>Lophotrochozoa</taxon>
        <taxon>Mollusca</taxon>
        <taxon>Gastropoda</taxon>
        <taxon>Heterobranchia</taxon>
        <taxon>Euthyneura</taxon>
        <taxon>Panpulmonata</taxon>
        <taxon>Sacoglossa</taxon>
        <taxon>Placobranchoidea</taxon>
        <taxon>Plakobranchidae</taxon>
        <taxon>Elysia</taxon>
    </lineage>
</organism>
<reference evidence="2 3" key="1">
    <citation type="journal article" date="2021" name="Elife">
        <title>Chloroplast acquisition without the gene transfer in kleptoplastic sea slugs, Plakobranchus ocellatus.</title>
        <authorList>
            <person name="Maeda T."/>
            <person name="Takahashi S."/>
            <person name="Yoshida T."/>
            <person name="Shimamura S."/>
            <person name="Takaki Y."/>
            <person name="Nagai Y."/>
            <person name="Toyoda A."/>
            <person name="Suzuki Y."/>
            <person name="Arimoto A."/>
            <person name="Ishii H."/>
            <person name="Satoh N."/>
            <person name="Nishiyama T."/>
            <person name="Hasebe M."/>
            <person name="Maruyama T."/>
            <person name="Minagawa J."/>
            <person name="Obokata J."/>
            <person name="Shigenobu S."/>
        </authorList>
    </citation>
    <scope>NUCLEOTIDE SEQUENCE [LARGE SCALE GENOMIC DNA]</scope>
</reference>
<feature type="region of interest" description="Disordered" evidence="1">
    <location>
        <begin position="1"/>
        <end position="76"/>
    </location>
</feature>
<gene>
    <name evidence="2" type="ORF">ElyMa_005669200</name>
</gene>
<protein>
    <submittedName>
        <fullName evidence="2">Uncharacterized protein</fullName>
    </submittedName>
</protein>
<name>A0AAV4FDX2_9GAST</name>
<keyword evidence="3" id="KW-1185">Reference proteome</keyword>
<evidence type="ECO:0000313" key="3">
    <source>
        <dbReference type="Proteomes" id="UP000762676"/>
    </source>
</evidence>
<comment type="caution">
    <text evidence="2">The sequence shown here is derived from an EMBL/GenBank/DDBJ whole genome shotgun (WGS) entry which is preliminary data.</text>
</comment>
<dbReference type="Proteomes" id="UP000762676">
    <property type="component" value="Unassembled WGS sequence"/>
</dbReference>
<sequence>MEMVGVCIQKATRIPDRASPKVDPSETKKQRTAKGDLEDLKERGLSLETAPVTAADRPRWGALQLPQAPDSSERIE</sequence>